<evidence type="ECO:0000313" key="2">
    <source>
        <dbReference type="EMBL" id="GBN72514.1"/>
    </source>
</evidence>
<dbReference type="EMBL" id="BGPR01016301">
    <property type="protein sequence ID" value="GBN72497.1"/>
    <property type="molecule type" value="Genomic_DNA"/>
</dbReference>
<dbReference type="OrthoDB" id="6359943at2759"/>
<evidence type="ECO:0000313" key="1">
    <source>
        <dbReference type="EMBL" id="GBN72497.1"/>
    </source>
</evidence>
<name>A0A4Y2R9S1_ARAVE</name>
<sequence length="92" mass="10703">MLLFLYSDKIESLQWKIANQLCCEADKCQTEGSLLFLSVRKPHLHQSWRSLASADTRSDSDLKKSVEDFILEHEEEVFGSKEWELLMEKILG</sequence>
<comment type="caution">
    <text evidence="2">The sequence shown here is derived from an EMBL/GenBank/DDBJ whole genome shotgun (WGS) entry which is preliminary data.</text>
</comment>
<keyword evidence="3" id="KW-1185">Reference proteome</keyword>
<dbReference type="AlphaFoldDB" id="A0A4Y2R9S1"/>
<dbReference type="Proteomes" id="UP000499080">
    <property type="component" value="Unassembled WGS sequence"/>
</dbReference>
<protein>
    <submittedName>
        <fullName evidence="2">Uncharacterized protein</fullName>
    </submittedName>
</protein>
<dbReference type="EMBL" id="BGPR01016302">
    <property type="protein sequence ID" value="GBN72514.1"/>
    <property type="molecule type" value="Genomic_DNA"/>
</dbReference>
<evidence type="ECO:0000313" key="3">
    <source>
        <dbReference type="Proteomes" id="UP000499080"/>
    </source>
</evidence>
<accession>A0A4Y2R9S1</accession>
<reference evidence="2 3" key="1">
    <citation type="journal article" date="2019" name="Sci. Rep.">
        <title>Orb-weaving spider Araneus ventricosus genome elucidates the spidroin gene catalogue.</title>
        <authorList>
            <person name="Kono N."/>
            <person name="Nakamura H."/>
            <person name="Ohtoshi R."/>
            <person name="Moran D.A.P."/>
            <person name="Shinohara A."/>
            <person name="Yoshida Y."/>
            <person name="Fujiwara M."/>
            <person name="Mori M."/>
            <person name="Tomita M."/>
            <person name="Arakawa K."/>
        </authorList>
    </citation>
    <scope>NUCLEOTIDE SEQUENCE [LARGE SCALE GENOMIC DNA]</scope>
</reference>
<organism evidence="2 3">
    <name type="scientific">Araneus ventricosus</name>
    <name type="common">Orbweaver spider</name>
    <name type="synonym">Epeira ventricosa</name>
    <dbReference type="NCBI Taxonomy" id="182803"/>
    <lineage>
        <taxon>Eukaryota</taxon>
        <taxon>Metazoa</taxon>
        <taxon>Ecdysozoa</taxon>
        <taxon>Arthropoda</taxon>
        <taxon>Chelicerata</taxon>
        <taxon>Arachnida</taxon>
        <taxon>Araneae</taxon>
        <taxon>Araneomorphae</taxon>
        <taxon>Entelegynae</taxon>
        <taxon>Araneoidea</taxon>
        <taxon>Araneidae</taxon>
        <taxon>Araneus</taxon>
    </lineage>
</organism>
<gene>
    <name evidence="1" type="ORF">AVEN_180759_1</name>
    <name evidence="2" type="ORF">AVEN_229874_1</name>
</gene>
<proteinExistence type="predicted"/>